<accession>A0AAD6S8Y9</accession>
<evidence type="ECO:0000313" key="2">
    <source>
        <dbReference type="EMBL" id="KAJ7023248.1"/>
    </source>
</evidence>
<dbReference type="AlphaFoldDB" id="A0AAD6S8Y9"/>
<name>A0AAD6S8Y9_9AGAR</name>
<dbReference type="EMBL" id="JARJCM010000191">
    <property type="protein sequence ID" value="KAJ7023248.1"/>
    <property type="molecule type" value="Genomic_DNA"/>
</dbReference>
<evidence type="ECO:0000313" key="3">
    <source>
        <dbReference type="Proteomes" id="UP001218188"/>
    </source>
</evidence>
<proteinExistence type="predicted"/>
<keyword evidence="3" id="KW-1185">Reference proteome</keyword>
<comment type="caution">
    <text evidence="2">The sequence shown here is derived from an EMBL/GenBank/DDBJ whole genome shotgun (WGS) entry which is preliminary data.</text>
</comment>
<reference evidence="2" key="1">
    <citation type="submission" date="2023-03" db="EMBL/GenBank/DDBJ databases">
        <title>Massive genome expansion in bonnet fungi (Mycena s.s.) driven by repeated elements and novel gene families across ecological guilds.</title>
        <authorList>
            <consortium name="Lawrence Berkeley National Laboratory"/>
            <person name="Harder C.B."/>
            <person name="Miyauchi S."/>
            <person name="Viragh M."/>
            <person name="Kuo A."/>
            <person name="Thoen E."/>
            <person name="Andreopoulos B."/>
            <person name="Lu D."/>
            <person name="Skrede I."/>
            <person name="Drula E."/>
            <person name="Henrissat B."/>
            <person name="Morin E."/>
            <person name="Kohler A."/>
            <person name="Barry K."/>
            <person name="LaButti K."/>
            <person name="Morin E."/>
            <person name="Salamov A."/>
            <person name="Lipzen A."/>
            <person name="Mereny Z."/>
            <person name="Hegedus B."/>
            <person name="Baldrian P."/>
            <person name="Stursova M."/>
            <person name="Weitz H."/>
            <person name="Taylor A."/>
            <person name="Grigoriev I.V."/>
            <person name="Nagy L.G."/>
            <person name="Martin F."/>
            <person name="Kauserud H."/>
        </authorList>
    </citation>
    <scope>NUCLEOTIDE SEQUENCE</scope>
    <source>
        <strain evidence="2">CBHHK200</strain>
    </source>
</reference>
<feature type="region of interest" description="Disordered" evidence="1">
    <location>
        <begin position="22"/>
        <end position="48"/>
    </location>
</feature>
<organism evidence="2 3">
    <name type="scientific">Mycena alexandri</name>
    <dbReference type="NCBI Taxonomy" id="1745969"/>
    <lineage>
        <taxon>Eukaryota</taxon>
        <taxon>Fungi</taxon>
        <taxon>Dikarya</taxon>
        <taxon>Basidiomycota</taxon>
        <taxon>Agaricomycotina</taxon>
        <taxon>Agaricomycetes</taxon>
        <taxon>Agaricomycetidae</taxon>
        <taxon>Agaricales</taxon>
        <taxon>Marasmiineae</taxon>
        <taxon>Mycenaceae</taxon>
        <taxon>Mycena</taxon>
    </lineage>
</organism>
<gene>
    <name evidence="2" type="ORF">C8F04DRAFT_1271569</name>
</gene>
<sequence>MQSTDGERDVKQLNRSFDDYAEWSTSGSKAQKHSCGTEEIEEAARKKRKNDYTDLYGMQWTIAVDMMPHLPY</sequence>
<evidence type="ECO:0000256" key="1">
    <source>
        <dbReference type="SAM" id="MobiDB-lite"/>
    </source>
</evidence>
<dbReference type="Proteomes" id="UP001218188">
    <property type="component" value="Unassembled WGS sequence"/>
</dbReference>
<protein>
    <submittedName>
        <fullName evidence="2">Uncharacterized protein</fullName>
    </submittedName>
</protein>